<gene>
    <name evidence="1" type="ORF">B0J13DRAFT_606044</name>
</gene>
<dbReference type="EMBL" id="JAGMUU010000006">
    <property type="protein sequence ID" value="KAH7150377.1"/>
    <property type="molecule type" value="Genomic_DNA"/>
</dbReference>
<dbReference type="AlphaFoldDB" id="A0A9P9J9H5"/>
<evidence type="ECO:0000313" key="2">
    <source>
        <dbReference type="Proteomes" id="UP000717696"/>
    </source>
</evidence>
<keyword evidence="2" id="KW-1185">Reference proteome</keyword>
<sequence>MDHIGGMNDVVHDTLARLEAPSKIIERQLSDVVLALKNATEDSEISTLPSKEDLARIDEQLQFLFESDFKRIGELKQLKGLYIALLDLDEERREQVLTAIDRFEHLKTLVSSIHDTAGQNSQVSVNNTPLSPPKYHDSILADGIDQICKPTTIPESRLVIIGNIPEGIPPSQIIKGVCGRGGLLYISMFQHHDASTGGKSVTALQFRFASAASAYAELIRKNPIYYLDAEGNKHRADVQHVQTSSFSAPYSGSPINGLPLRDDAPSGRCVGFSHFPEACVWDFINRIGLDRIIDLSYEETDHMGKHGILIIELGASFDARHLCRKVQEDGFDYYTVGGENDGNRGIRLSYCDSDRPDGLLGSTNDHCIPHIPADHLTLKWNHQPWNKTRGISSIWKVMLRKPETFCNPNSCLPVYYVGSHYYIRDREIRKQHRRNAHQDVSLDQEDIDRLLATTLHNPSWATLWDKYFDANQKLNLRKCDEYAMIANHRRLKAEEQGLGD</sequence>
<dbReference type="Proteomes" id="UP000717696">
    <property type="component" value="Unassembled WGS sequence"/>
</dbReference>
<dbReference type="OrthoDB" id="4865224at2759"/>
<name>A0A9P9J9H5_9HYPO</name>
<evidence type="ECO:0000313" key="1">
    <source>
        <dbReference type="EMBL" id="KAH7150377.1"/>
    </source>
</evidence>
<organism evidence="1 2">
    <name type="scientific">Dactylonectria estremocensis</name>
    <dbReference type="NCBI Taxonomy" id="1079267"/>
    <lineage>
        <taxon>Eukaryota</taxon>
        <taxon>Fungi</taxon>
        <taxon>Dikarya</taxon>
        <taxon>Ascomycota</taxon>
        <taxon>Pezizomycotina</taxon>
        <taxon>Sordariomycetes</taxon>
        <taxon>Hypocreomycetidae</taxon>
        <taxon>Hypocreales</taxon>
        <taxon>Nectriaceae</taxon>
        <taxon>Dactylonectria</taxon>
    </lineage>
</organism>
<reference evidence="1" key="1">
    <citation type="journal article" date="2021" name="Nat. Commun.">
        <title>Genetic determinants of endophytism in the Arabidopsis root mycobiome.</title>
        <authorList>
            <person name="Mesny F."/>
            <person name="Miyauchi S."/>
            <person name="Thiergart T."/>
            <person name="Pickel B."/>
            <person name="Atanasova L."/>
            <person name="Karlsson M."/>
            <person name="Huettel B."/>
            <person name="Barry K.W."/>
            <person name="Haridas S."/>
            <person name="Chen C."/>
            <person name="Bauer D."/>
            <person name="Andreopoulos W."/>
            <person name="Pangilinan J."/>
            <person name="LaButti K."/>
            <person name="Riley R."/>
            <person name="Lipzen A."/>
            <person name="Clum A."/>
            <person name="Drula E."/>
            <person name="Henrissat B."/>
            <person name="Kohler A."/>
            <person name="Grigoriev I.V."/>
            <person name="Martin F.M."/>
            <person name="Hacquard S."/>
        </authorList>
    </citation>
    <scope>NUCLEOTIDE SEQUENCE</scope>
    <source>
        <strain evidence="1">MPI-CAGE-AT-0021</strain>
    </source>
</reference>
<evidence type="ECO:0008006" key="3">
    <source>
        <dbReference type="Google" id="ProtNLM"/>
    </source>
</evidence>
<comment type="caution">
    <text evidence="1">The sequence shown here is derived from an EMBL/GenBank/DDBJ whole genome shotgun (WGS) entry which is preliminary data.</text>
</comment>
<proteinExistence type="predicted"/>
<accession>A0A9P9J9H5</accession>
<protein>
    <recommendedName>
        <fullName evidence="3">RRM domain-containing protein</fullName>
    </recommendedName>
</protein>